<evidence type="ECO:0000256" key="7">
    <source>
        <dbReference type="ARBA" id="ARBA00023175"/>
    </source>
</evidence>
<feature type="coiled-coil region" evidence="11">
    <location>
        <begin position="785"/>
        <end position="884"/>
    </location>
</feature>
<dbReference type="SUPFAM" id="SSF52540">
    <property type="entry name" value="P-loop containing nucleoside triphosphate hydrolases"/>
    <property type="match status" value="1"/>
</dbReference>
<dbReference type="InterPro" id="IPR027640">
    <property type="entry name" value="Kinesin-like_fam"/>
</dbReference>
<dbReference type="Pfam" id="PF00225">
    <property type="entry name" value="Kinesin"/>
    <property type="match status" value="1"/>
</dbReference>
<feature type="region of interest" description="Disordered" evidence="12">
    <location>
        <begin position="1"/>
        <end position="36"/>
    </location>
</feature>
<feature type="compositionally biased region" description="Low complexity" evidence="12">
    <location>
        <begin position="426"/>
        <end position="440"/>
    </location>
</feature>
<dbReference type="InterPro" id="IPR027417">
    <property type="entry name" value="P-loop_NTPase"/>
</dbReference>
<name>A0A167FRC5_9ASCO</name>
<dbReference type="GO" id="GO:0008017">
    <property type="term" value="F:microtubule binding"/>
    <property type="evidence" value="ECO:0007669"/>
    <property type="project" value="InterPro"/>
</dbReference>
<dbReference type="SMART" id="SM00129">
    <property type="entry name" value="KISc"/>
    <property type="match status" value="1"/>
</dbReference>
<protein>
    <recommendedName>
        <fullName evidence="10">Kinesin-like protein</fullName>
    </recommendedName>
</protein>
<feature type="coiled-coil region" evidence="11">
    <location>
        <begin position="501"/>
        <end position="548"/>
    </location>
</feature>
<evidence type="ECO:0000256" key="11">
    <source>
        <dbReference type="SAM" id="Coils"/>
    </source>
</evidence>
<dbReference type="PRINTS" id="PR00380">
    <property type="entry name" value="KINESINHEAVY"/>
</dbReference>
<dbReference type="CDD" id="cd01369">
    <property type="entry name" value="KISc_KHC_KIF5"/>
    <property type="match status" value="1"/>
</dbReference>
<dbReference type="OrthoDB" id="3176171at2759"/>
<evidence type="ECO:0000256" key="8">
    <source>
        <dbReference type="ARBA" id="ARBA00023212"/>
    </source>
</evidence>
<feature type="coiled-coil region" evidence="11">
    <location>
        <begin position="719"/>
        <end position="753"/>
    </location>
</feature>
<dbReference type="PROSITE" id="PS50067">
    <property type="entry name" value="KINESIN_MOTOR_2"/>
    <property type="match status" value="1"/>
</dbReference>
<evidence type="ECO:0000256" key="9">
    <source>
        <dbReference type="PROSITE-ProRule" id="PRU00283"/>
    </source>
</evidence>
<evidence type="ECO:0000256" key="4">
    <source>
        <dbReference type="ARBA" id="ARBA00022741"/>
    </source>
</evidence>
<dbReference type="InterPro" id="IPR059182">
    <property type="entry name" value="Khc_C"/>
</dbReference>
<evidence type="ECO:0000256" key="6">
    <source>
        <dbReference type="ARBA" id="ARBA00023054"/>
    </source>
</evidence>
<feature type="region of interest" description="Disordered" evidence="12">
    <location>
        <begin position="646"/>
        <end position="677"/>
    </location>
</feature>
<dbReference type="EMBL" id="CP014503">
    <property type="protein sequence ID" value="ANB15602.1"/>
    <property type="molecule type" value="Genomic_DNA"/>
</dbReference>
<dbReference type="KEGG" id="slb:AWJ20_3235"/>
<feature type="binding site" evidence="9">
    <location>
        <begin position="119"/>
        <end position="126"/>
    </location>
    <ligand>
        <name>ATP</name>
        <dbReference type="ChEBI" id="CHEBI:30616"/>
    </ligand>
</feature>
<evidence type="ECO:0000256" key="5">
    <source>
        <dbReference type="ARBA" id="ARBA00022840"/>
    </source>
</evidence>
<reference evidence="14 15" key="1">
    <citation type="submission" date="2016-02" db="EMBL/GenBank/DDBJ databases">
        <title>Complete genome sequence and transcriptome regulation of the pentose utilising yeast Sugiyamaella lignohabitans.</title>
        <authorList>
            <person name="Bellasio M."/>
            <person name="Peymann A."/>
            <person name="Valli M."/>
            <person name="Sipitzky M."/>
            <person name="Graf A."/>
            <person name="Sauer M."/>
            <person name="Marx H."/>
            <person name="Mattanovich D."/>
        </authorList>
    </citation>
    <scope>NUCLEOTIDE SEQUENCE [LARGE SCALE GENOMIC DNA]</scope>
    <source>
        <strain evidence="14 15">CBS 10342</strain>
    </source>
</reference>
<comment type="subcellular location">
    <subcellularLocation>
        <location evidence="1">Cytoplasm</location>
        <location evidence="1">Cytoskeleton</location>
    </subcellularLocation>
</comment>
<keyword evidence="2" id="KW-0963">Cytoplasm</keyword>
<dbReference type="InterPro" id="IPR001752">
    <property type="entry name" value="Kinesin_motor_dom"/>
</dbReference>
<keyword evidence="15" id="KW-1185">Reference proteome</keyword>
<dbReference type="PANTHER" id="PTHR47968:SF75">
    <property type="entry name" value="CENTROMERE-ASSOCIATED PROTEIN E"/>
    <property type="match status" value="1"/>
</dbReference>
<keyword evidence="7 9" id="KW-0505">Motor protein</keyword>
<evidence type="ECO:0000313" key="14">
    <source>
        <dbReference type="EMBL" id="ANB15602.1"/>
    </source>
</evidence>
<dbReference type="InterPro" id="IPR036961">
    <property type="entry name" value="Kinesin_motor_dom_sf"/>
</dbReference>
<keyword evidence="6 11" id="KW-0175">Coiled coil</keyword>
<comment type="similarity">
    <text evidence="9 10">Belongs to the TRAFAC class myosin-kinesin ATPase superfamily. Kinesin family.</text>
</comment>
<feature type="domain" description="Kinesin motor" evidence="13">
    <location>
        <begin position="37"/>
        <end position="361"/>
    </location>
</feature>
<sequence length="950" mass="106077">MSSIPSCERTLSRASMASDPGGSNGVPSPSTSSGSNNIKVIARFRPENSLEKSDPDAINIVQFLSDSTCKIETKDFNGTFTFDRVFNMDSAQQQVFDYSLRPTVEDIFKGYNGTVLAYGQTGSGKSYTMMGPSIDDGNSRGAIPRIVDLIFDTIQNSSSDIEYMVRVSYMEIYMEKIKDLLNPTNDNLPIHEDKTRGVYVKGLTEEYVSCANDVYQVMRQGSRIRSVAATNMNQESSRSHSIFVIVVSQKNIITGSQKTGQMFLVDLAGSEKVGKTGASGQTLEEAKKINKSLSALGLVINSLTDSKSSHIPYRDSKLTRILQESLGGNSRTSLIVNCSPSSYNDAETLSTLRFGVRAKTIKNKAKINAELSPTELRQLLRQSQTTLESRVRYEQKLEAELLLWRSGTSPSKSDWTDLLPYSVPQSPRTGSSMSYRSSSTVTPLRRGVAARPGHRSTMSNVSTLNDVSYTIPMSPTPSEFGFENENDSMNFLNSDTLQDQLTEKDAIIEQQEELISKLKETVQQVEESRQLILEIDNLKYDKKELEIKICALEDDNKDLSTRLDVAMKEALELSIKNSEVDEKSAPSSPNYDTKRRKKMSELLGDMYTDEVSISNASLLELLQLSEDLPEKSRIRAIRVLNNLSKQMDSSDLPGPESSATFPVSPSPSTLSTSSTRTSSVSFTPATYIIDLLKQENERFSSILSTHSETNADSLYQAKLQSQLETIEQLMSKVDVLNREKAALQSSVEELNDTIQLQKTSSEKTAALQAHIAQFETMKASLMTDLQDRCERIVELEISLDQARDQYNLALRNSNNKQQQKKMALLQRNLEQLTRVQRQLIEQNAQLKKEVVIDEKLLVVRNERIEALEESLRKSEQMASEDRELFAKNLALLREHLSDFRPKQEELSHVVNIVKPLRGGGGRGVATGINDGNETPPKEGIWTRLNHYVNS</sequence>
<dbReference type="Gene3D" id="3.40.850.10">
    <property type="entry name" value="Kinesin motor domain"/>
    <property type="match status" value="1"/>
</dbReference>
<evidence type="ECO:0000256" key="12">
    <source>
        <dbReference type="SAM" id="MobiDB-lite"/>
    </source>
</evidence>
<dbReference type="Proteomes" id="UP000189580">
    <property type="component" value="Chromosome b"/>
</dbReference>
<evidence type="ECO:0000259" key="13">
    <source>
        <dbReference type="PROSITE" id="PS50067"/>
    </source>
</evidence>
<dbReference type="AlphaFoldDB" id="A0A167FRC5"/>
<dbReference type="GeneID" id="30035235"/>
<dbReference type="GO" id="GO:0005874">
    <property type="term" value="C:microtubule"/>
    <property type="evidence" value="ECO:0007669"/>
    <property type="project" value="UniProtKB-KW"/>
</dbReference>
<evidence type="ECO:0000256" key="2">
    <source>
        <dbReference type="ARBA" id="ARBA00022490"/>
    </source>
</evidence>
<dbReference type="PROSITE" id="PS00411">
    <property type="entry name" value="KINESIN_MOTOR_1"/>
    <property type="match status" value="1"/>
</dbReference>
<dbReference type="FunFam" id="3.40.850.10:FF:000031">
    <property type="entry name" value="Kinesin-like protein"/>
    <property type="match status" value="1"/>
</dbReference>
<gene>
    <name evidence="14" type="primary">KIP1</name>
    <name evidence="14" type="ORF">AWJ20_3235</name>
</gene>
<feature type="region of interest" description="Disordered" evidence="12">
    <location>
        <begin position="426"/>
        <end position="460"/>
    </location>
</feature>
<keyword evidence="4 9" id="KW-0547">Nucleotide-binding</keyword>
<dbReference type="RefSeq" id="XP_018738079.1">
    <property type="nucleotide sequence ID" value="XM_018880241.1"/>
</dbReference>
<accession>A0A167FRC5</accession>
<dbReference type="GO" id="GO:0005524">
    <property type="term" value="F:ATP binding"/>
    <property type="evidence" value="ECO:0007669"/>
    <property type="project" value="UniProtKB-UniRule"/>
</dbReference>
<evidence type="ECO:0000313" key="15">
    <source>
        <dbReference type="Proteomes" id="UP000189580"/>
    </source>
</evidence>
<evidence type="ECO:0000256" key="10">
    <source>
        <dbReference type="RuleBase" id="RU000394"/>
    </source>
</evidence>
<dbReference type="GO" id="GO:0003777">
    <property type="term" value="F:microtubule motor activity"/>
    <property type="evidence" value="ECO:0007669"/>
    <property type="project" value="InterPro"/>
</dbReference>
<dbReference type="GO" id="GO:0007018">
    <property type="term" value="P:microtubule-based movement"/>
    <property type="evidence" value="ECO:0007669"/>
    <property type="project" value="InterPro"/>
</dbReference>
<dbReference type="InterPro" id="IPR019821">
    <property type="entry name" value="Kinesin_motor_CS"/>
</dbReference>
<evidence type="ECO:0000256" key="3">
    <source>
        <dbReference type="ARBA" id="ARBA00022701"/>
    </source>
</evidence>
<proteinExistence type="inferred from homology"/>
<evidence type="ECO:0000256" key="1">
    <source>
        <dbReference type="ARBA" id="ARBA00004245"/>
    </source>
</evidence>
<dbReference type="CDD" id="cd23649">
    <property type="entry name" value="Khc_CBD_cc"/>
    <property type="match status" value="1"/>
</dbReference>
<keyword evidence="8" id="KW-0206">Cytoskeleton</keyword>
<feature type="compositionally biased region" description="Low complexity" evidence="12">
    <location>
        <begin position="660"/>
        <end position="677"/>
    </location>
</feature>
<keyword evidence="3 10" id="KW-0493">Microtubule</keyword>
<keyword evidence="5 9" id="KW-0067">ATP-binding</keyword>
<dbReference type="PANTHER" id="PTHR47968">
    <property type="entry name" value="CENTROMERE PROTEIN E"/>
    <property type="match status" value="1"/>
</dbReference>
<organism evidence="14 15">
    <name type="scientific">Sugiyamaella lignohabitans</name>
    <dbReference type="NCBI Taxonomy" id="796027"/>
    <lineage>
        <taxon>Eukaryota</taxon>
        <taxon>Fungi</taxon>
        <taxon>Dikarya</taxon>
        <taxon>Ascomycota</taxon>
        <taxon>Saccharomycotina</taxon>
        <taxon>Dipodascomycetes</taxon>
        <taxon>Dipodascales</taxon>
        <taxon>Trichomonascaceae</taxon>
        <taxon>Sugiyamaella</taxon>
    </lineage>
</organism>
<feature type="compositionally biased region" description="Polar residues" evidence="12">
    <location>
        <begin position="25"/>
        <end position="36"/>
    </location>
</feature>